<proteinExistence type="predicted"/>
<dbReference type="RefSeq" id="WP_344235682.1">
    <property type="nucleotide sequence ID" value="NZ_BAAAHH010000001.1"/>
</dbReference>
<name>A0ABN1Q2Y5_9ACTN</name>
<dbReference type="Proteomes" id="UP001500665">
    <property type="component" value="Unassembled WGS sequence"/>
</dbReference>
<evidence type="ECO:0000313" key="1">
    <source>
        <dbReference type="EMBL" id="GAA0936511.1"/>
    </source>
</evidence>
<accession>A0ABN1Q2Y5</accession>
<gene>
    <name evidence="1" type="ORF">GCM10009550_02330</name>
</gene>
<keyword evidence="2" id="KW-1185">Reference proteome</keyword>
<protein>
    <submittedName>
        <fullName evidence="1">Uncharacterized protein</fullName>
    </submittedName>
</protein>
<organism evidence="1 2">
    <name type="scientific">Actinocorallia libanotica</name>
    <dbReference type="NCBI Taxonomy" id="46162"/>
    <lineage>
        <taxon>Bacteria</taxon>
        <taxon>Bacillati</taxon>
        <taxon>Actinomycetota</taxon>
        <taxon>Actinomycetes</taxon>
        <taxon>Streptosporangiales</taxon>
        <taxon>Thermomonosporaceae</taxon>
        <taxon>Actinocorallia</taxon>
    </lineage>
</organism>
<reference evidence="1 2" key="1">
    <citation type="journal article" date="2019" name="Int. J. Syst. Evol. Microbiol.">
        <title>The Global Catalogue of Microorganisms (GCM) 10K type strain sequencing project: providing services to taxonomists for standard genome sequencing and annotation.</title>
        <authorList>
            <consortium name="The Broad Institute Genomics Platform"/>
            <consortium name="The Broad Institute Genome Sequencing Center for Infectious Disease"/>
            <person name="Wu L."/>
            <person name="Ma J."/>
        </authorList>
    </citation>
    <scope>NUCLEOTIDE SEQUENCE [LARGE SCALE GENOMIC DNA]</scope>
    <source>
        <strain evidence="1 2">JCM 10696</strain>
    </source>
</reference>
<dbReference type="EMBL" id="BAAAHH010000001">
    <property type="protein sequence ID" value="GAA0936511.1"/>
    <property type="molecule type" value="Genomic_DNA"/>
</dbReference>
<sequence length="95" mass="10394">MSGQSYLGSDRLDELARMIAELTSELWILKDRTLVLEHLLAERGCVDPAAVDGLRPSEELAAKLRKEREALVGRVFGAVFDPDTRVKAAVAAVES</sequence>
<evidence type="ECO:0000313" key="2">
    <source>
        <dbReference type="Proteomes" id="UP001500665"/>
    </source>
</evidence>
<comment type="caution">
    <text evidence="1">The sequence shown here is derived from an EMBL/GenBank/DDBJ whole genome shotgun (WGS) entry which is preliminary data.</text>
</comment>